<feature type="region of interest" description="Disordered" evidence="2">
    <location>
        <begin position="867"/>
        <end position="898"/>
    </location>
</feature>
<proteinExistence type="predicted"/>
<feature type="region of interest" description="Disordered" evidence="2">
    <location>
        <begin position="1973"/>
        <end position="2045"/>
    </location>
</feature>
<dbReference type="OMA" id="IRWFTSC"/>
<dbReference type="InterPro" id="IPR035974">
    <property type="entry name" value="Rap/Ran-GAP_sf"/>
</dbReference>
<feature type="compositionally biased region" description="Low complexity" evidence="2">
    <location>
        <begin position="33"/>
        <end position="50"/>
    </location>
</feature>
<dbReference type="SUPFAM" id="SSF48371">
    <property type="entry name" value="ARM repeat"/>
    <property type="match status" value="2"/>
</dbReference>
<feature type="region of interest" description="Disordered" evidence="2">
    <location>
        <begin position="33"/>
        <end position="71"/>
    </location>
</feature>
<organism evidence="4 5">
    <name type="scientific">Tieghemostelium lacteum</name>
    <name type="common">Slime mold</name>
    <name type="synonym">Dictyostelium lacteum</name>
    <dbReference type="NCBI Taxonomy" id="361077"/>
    <lineage>
        <taxon>Eukaryota</taxon>
        <taxon>Amoebozoa</taxon>
        <taxon>Evosea</taxon>
        <taxon>Eumycetozoa</taxon>
        <taxon>Dictyostelia</taxon>
        <taxon>Dictyosteliales</taxon>
        <taxon>Raperosteliaceae</taxon>
        <taxon>Tieghemostelium</taxon>
    </lineage>
</organism>
<protein>
    <submittedName>
        <fullName evidence="4">RapGAP/RanGAP domain-containing protein</fullName>
    </submittedName>
</protein>
<feature type="region of interest" description="Disordered" evidence="2">
    <location>
        <begin position="1302"/>
        <end position="1347"/>
    </location>
</feature>
<dbReference type="Pfam" id="PF02145">
    <property type="entry name" value="Rap_GAP"/>
    <property type="match status" value="1"/>
</dbReference>
<feature type="compositionally biased region" description="Polar residues" evidence="2">
    <location>
        <begin position="1639"/>
        <end position="1656"/>
    </location>
</feature>
<feature type="compositionally biased region" description="Low complexity" evidence="2">
    <location>
        <begin position="1302"/>
        <end position="1320"/>
    </location>
</feature>
<dbReference type="GO" id="GO:0005096">
    <property type="term" value="F:GTPase activator activity"/>
    <property type="evidence" value="ECO:0007669"/>
    <property type="project" value="UniProtKB-KW"/>
</dbReference>
<dbReference type="InParanoid" id="A0A151Z6B4"/>
<dbReference type="GO" id="GO:0005634">
    <property type="term" value="C:nucleus"/>
    <property type="evidence" value="ECO:0007669"/>
    <property type="project" value="InterPro"/>
</dbReference>
<evidence type="ECO:0000313" key="4">
    <source>
        <dbReference type="EMBL" id="KYQ89478.1"/>
    </source>
</evidence>
<evidence type="ECO:0000259" key="3">
    <source>
        <dbReference type="PROSITE" id="PS50085"/>
    </source>
</evidence>
<dbReference type="Pfam" id="PF03542">
    <property type="entry name" value="Tuberin"/>
    <property type="match status" value="1"/>
</dbReference>
<evidence type="ECO:0000313" key="5">
    <source>
        <dbReference type="Proteomes" id="UP000076078"/>
    </source>
</evidence>
<dbReference type="FunFam" id="3.40.50.11210:FF:000007">
    <property type="entry name" value="Tuberous sclerosis 2"/>
    <property type="match status" value="1"/>
</dbReference>
<accession>A0A151Z6B4</accession>
<dbReference type="STRING" id="361077.A0A151Z6B4"/>
<dbReference type="PANTHER" id="PTHR10063">
    <property type="entry name" value="TUBERIN"/>
    <property type="match status" value="1"/>
</dbReference>
<feature type="region of interest" description="Disordered" evidence="2">
    <location>
        <begin position="229"/>
        <end position="250"/>
    </location>
</feature>
<comment type="caution">
    <text evidence="4">The sequence shown here is derived from an EMBL/GenBank/DDBJ whole genome shotgun (WGS) entry which is preliminary data.</text>
</comment>
<feature type="compositionally biased region" description="Low complexity" evidence="2">
    <location>
        <begin position="1792"/>
        <end position="1814"/>
    </location>
</feature>
<feature type="region of interest" description="Disordered" evidence="2">
    <location>
        <begin position="1792"/>
        <end position="1849"/>
    </location>
</feature>
<dbReference type="InterPro" id="IPR027107">
    <property type="entry name" value="Tuberin/Ral-act_asu"/>
</dbReference>
<feature type="compositionally biased region" description="Polar residues" evidence="2">
    <location>
        <begin position="1325"/>
        <end position="1342"/>
    </location>
</feature>
<dbReference type="EMBL" id="LODT01000041">
    <property type="protein sequence ID" value="KYQ89478.1"/>
    <property type="molecule type" value="Genomic_DNA"/>
</dbReference>
<sequence>MKNSKFEGVSSPKSNVLKKIKDIFGSTSYSLLNSSNQQQQQQQQQSSQQHQHQHQQQHHDDDNNNNISASNITQHGSLNYRSIGYSIHDIQVINDRLKSELQLYKNQTIGTRLTFLRELCDYIKLFKLESIEQVWNLVSDLVEDNKPLESQLVTIQFMISIVDSNYGMLGDLRLEFFRLITSKQTPSNSSQNLSSLSSLMLNSNPDSPHSSFSNFNSISQQTSSTTSVSSATASTGVSGGTSAPLSNSTSNILESNQTLSSLSIQLLTMKIKALGCLIRQGKDIIPFENQIIDILIHFMGVVNFYYNKYTNNLNNGSTGSSGLSSPSSSNSSLSSLTSTSTQNVINSIGGGGVNTTTQNINDIDDSQKSILGGQLSPNLANYHHIPSYQSFQELFTLIENIIRNAANLLSEGDIASLINTICLLSNSSTSLPVIELCLSFFDVITKMVLIPPPCVSMVISSLCKSVNIEYACNQSWRTMQNILEKYGNQGIHSLCSILNDPQNRLTINLLRGAVFFIGMSIWGSQRVQSLNVPPSFVLPALFNSLSGKQEIIAYEVILALRRLVKKYGCELHVEWDLILLIIEKIWGLLAIGDQDHTNSLFIVLRDTIVQIEELDEKDLFEGSKSRLFQLSSQFFKFKSEDQILQVIEKQQIKMHPSHALWIEKIQNLIELFFRIDPRPRIRKKILDLVKQSYFTYRLLYGEEILEKVIVPTFYDIYRDRDIGVRLYGIEIIIDILYNSTVQQTSIFHSLITILDRSIRESSHSLVNTSQLEISKISLSGLLQIFSKQFLLPPPSLAIELWSLIFSHLNNDRIFIRKEILSTLSQISSNKWYQIQYQLIPSLFLHCSESNQFLNEVSTMIKSPRGNNNSINSNSLSSNPTAIGTSSTNSTSSSNTLQQAPQQYKSRISKYNDGGYFSISIIWNHLLERLSKESNFELYLTILDIFSNFLKNKYILISLNNFEIQSLVNIISKSLNDKNLGISISEFQGENKKEIIYILAFEILCNLVYYAISKDKENTLVFQSIITTLFTGLCQKWSFSNEARLKIQTICLNGLMICLVEFPIQITLKYIQNITKALHQITTSSNTQKDTYFSILQYLNLLVSITSISQQLPFETLTFIFKLLIQFIDKSKYTPAIILVAFQSLIRWFTSCSLSYRVLLVKNIIKSLDQQLKEKNSLLIEVCIELLNRYIHTNYDPFHYPIRNPSNVFQCGQTKTWIQGSSLITIKTGKLGWAEVTLRKPTGCVVWLMRFQDNNNSSMINGLTSQYDLFNNQQQIQQLQLQLQQQLQQQLLQHFSNQQQQQQVIYSPSSSMSPTSPNSNSGEFILTNSEPQASTNHLPDQSVNNSSISSNNNNTTIYHEIIDEINNSNQLIDKLSHLIKKYEVESGNESGVKPMSSVDQLQIRGVDKDLSLLPFSGSNSVSDPTSPTHIPMLSHSKTFSPMTLENLQKEKIKLFPSCYDSTTLTDTTSQSSNKNSLVLNNSQLNDILNEISMEEYKEDLFGYGNSYNDESYLNLKVPIFTPKKDYNHDNLFLASNLDSPYKNSYEDHYGGGDSDGIDDLESSNTISSLSKLYPPLPSFDEEEELLSFFSVSSPNNSDPDQLRLNLSTQLLLHAVPKSPPNPSSTPSSSTQFTDQQQPSNTISSPNGKHSTIPIQIPNNNSKSLKNLNNSLKDSTSSMQAQQQQQQNESIFSLSVDDHKKELVTFGGRENEEDNDIVQLQLNDLQSESPVPISSSPLSKLSLIMNNNNSNNNINDKNSNQDNAIVKSTSFTVDNTNTPPSSLTMLHIPFLSQSPNNSSLLEQQQQQQSQPQVQQVITPPMVTQSNQEDRTSSPLPLPTATTTTSFSPVTSQSNINTTIVNAPTTIKLTNKLIPQLILQKQNSLEEISKSFKPSITPLNSSSPSIIKQFDINNNNNNSNSISTPIQIVNNNISMLPTVVKPMTFKPTSSFKIPFSPGNHQQNVIQSNLSSTPQAMIPNLFDDIGSGSGANSTNQGSTKYGSPFPLSMAGNLSPPHSPSPPPIPSGGGNSMSEGEDEQQTANSDIESDPSILDPSIVFYHLHQFSGDVTTEIKTGNHAFQRALTVLDHTFCSETYKIGVLYVGPDQTTEEQIFSNSKGSPRYQQFLQDLGETIRLSERIDVYPGGLDRNGKTDGEFSIYWKDRITQVIFHVATLMPTNIEQDPTFTNKKRHIGNDYVNIIYSDSPNAQFNQNIISGQFNFVNIIIHPLDLGCYRIEVKKKKELSIFGPIHNHQIISSKSLPSLLIQTAINANLMSMQHDGKTEFISNLEERLKQIKTIKERFAKEDDGWLDLISLRKKL</sequence>
<feature type="compositionally biased region" description="Low complexity" evidence="2">
    <location>
        <begin position="1657"/>
        <end position="1685"/>
    </location>
</feature>
<dbReference type="InterPro" id="IPR024584">
    <property type="entry name" value="Tuberin_N"/>
</dbReference>
<dbReference type="FunCoup" id="A0A151Z6B4">
    <property type="interactions" value="117"/>
</dbReference>
<keyword evidence="1" id="KW-0343">GTPase activation</keyword>
<dbReference type="OrthoDB" id="19311at2759"/>
<reference evidence="4 5" key="1">
    <citation type="submission" date="2015-12" db="EMBL/GenBank/DDBJ databases">
        <title>Dictyostelia acquired genes for synthesis and detection of signals that induce cell-type specialization by lateral gene transfer from prokaryotes.</title>
        <authorList>
            <person name="Gloeckner G."/>
            <person name="Schaap P."/>
        </authorList>
    </citation>
    <scope>NUCLEOTIDE SEQUENCE [LARGE SCALE GENOMIC DNA]</scope>
    <source>
        <strain evidence="4 5">TK</strain>
    </source>
</reference>
<feature type="region of interest" description="Disordered" evidence="2">
    <location>
        <begin position="317"/>
        <end position="336"/>
    </location>
</feature>
<feature type="compositionally biased region" description="Polar residues" evidence="2">
    <location>
        <begin position="1986"/>
        <end position="1997"/>
    </location>
</feature>
<gene>
    <name evidence="4" type="ORF">DLAC_10152</name>
</gene>
<feature type="compositionally biased region" description="Low complexity" evidence="2">
    <location>
        <begin position="1623"/>
        <end position="1638"/>
    </location>
</feature>
<dbReference type="InterPro" id="IPR000331">
    <property type="entry name" value="Rap/Ran_GAP_dom"/>
</dbReference>
<feature type="region of interest" description="Disordered" evidence="2">
    <location>
        <begin position="1613"/>
        <end position="1690"/>
    </location>
</feature>
<feature type="domain" description="Rap-GAP" evidence="3">
    <location>
        <begin position="2080"/>
        <end position="2295"/>
    </location>
</feature>
<dbReference type="InterPro" id="IPR018515">
    <property type="entry name" value="Tuberin-type_domain"/>
</dbReference>
<feature type="compositionally biased region" description="Low complexity" evidence="2">
    <location>
        <begin position="1830"/>
        <end position="1849"/>
    </location>
</feature>
<evidence type="ECO:0000256" key="1">
    <source>
        <dbReference type="ARBA" id="ARBA00022468"/>
    </source>
</evidence>
<feature type="compositionally biased region" description="Low complexity" evidence="2">
    <location>
        <begin position="229"/>
        <end position="242"/>
    </location>
</feature>
<dbReference type="Gene3D" id="3.40.50.11210">
    <property type="entry name" value="Rap/Ran-GAP"/>
    <property type="match status" value="1"/>
</dbReference>
<dbReference type="PANTHER" id="PTHR10063:SF0">
    <property type="entry name" value="TUBERIN"/>
    <property type="match status" value="1"/>
</dbReference>
<feature type="compositionally biased region" description="Low complexity" evidence="2">
    <location>
        <begin position="867"/>
        <end position="895"/>
    </location>
</feature>
<name>A0A151Z6B4_TIELA</name>
<keyword evidence="5" id="KW-1185">Reference proteome</keyword>
<dbReference type="SUPFAM" id="SSF111347">
    <property type="entry name" value="Rap/Ran-GAP"/>
    <property type="match status" value="1"/>
</dbReference>
<dbReference type="InterPro" id="IPR016024">
    <property type="entry name" value="ARM-type_fold"/>
</dbReference>
<evidence type="ECO:0000256" key="2">
    <source>
        <dbReference type="SAM" id="MobiDB-lite"/>
    </source>
</evidence>
<dbReference type="PROSITE" id="PS50085">
    <property type="entry name" value="RAPGAP"/>
    <property type="match status" value="1"/>
</dbReference>
<dbReference type="GO" id="GO:0051056">
    <property type="term" value="P:regulation of small GTPase mediated signal transduction"/>
    <property type="evidence" value="ECO:0007669"/>
    <property type="project" value="InterPro"/>
</dbReference>
<dbReference type="GO" id="GO:0005737">
    <property type="term" value="C:cytoplasm"/>
    <property type="evidence" value="ECO:0007669"/>
    <property type="project" value="TreeGrafter"/>
</dbReference>
<dbReference type="Proteomes" id="UP000076078">
    <property type="component" value="Unassembled WGS sequence"/>
</dbReference>
<feature type="compositionally biased region" description="Pro residues" evidence="2">
    <location>
        <begin position="2012"/>
        <end position="2021"/>
    </location>
</feature>
<dbReference type="Pfam" id="PF11864">
    <property type="entry name" value="DUF3384"/>
    <property type="match status" value="2"/>
</dbReference>